<feature type="DNA-binding region" description="H-T-H motif" evidence="2">
    <location>
        <begin position="21"/>
        <end position="40"/>
    </location>
</feature>
<keyword evidence="5" id="KW-1185">Reference proteome</keyword>
<dbReference type="Pfam" id="PF00440">
    <property type="entry name" value="TetR_N"/>
    <property type="match status" value="1"/>
</dbReference>
<dbReference type="PATRIC" id="fig|1705565.3.peg.5917"/>
<dbReference type="InterPro" id="IPR023772">
    <property type="entry name" value="DNA-bd_HTH_TetR-type_CS"/>
</dbReference>
<evidence type="ECO:0000256" key="1">
    <source>
        <dbReference type="ARBA" id="ARBA00023125"/>
    </source>
</evidence>
<dbReference type="PANTHER" id="PTHR43479">
    <property type="entry name" value="ACREF/ENVCD OPERON REPRESSOR-RELATED"/>
    <property type="match status" value="1"/>
</dbReference>
<dbReference type="OrthoDB" id="9812134at2"/>
<dbReference type="InterPro" id="IPR050624">
    <property type="entry name" value="HTH-type_Tx_Regulator"/>
</dbReference>
<feature type="domain" description="HTH tetR-type" evidence="3">
    <location>
        <begin position="1"/>
        <end position="58"/>
    </location>
</feature>
<comment type="caution">
    <text evidence="4">The sequence shown here is derived from an EMBL/GenBank/DDBJ whole genome shotgun (WGS) entry which is preliminary data.</text>
</comment>
<keyword evidence="1 2" id="KW-0238">DNA-binding</keyword>
<dbReference type="Gene3D" id="1.10.357.10">
    <property type="entry name" value="Tetracycline Repressor, domain 2"/>
    <property type="match status" value="1"/>
</dbReference>
<dbReference type="SUPFAM" id="SSF48498">
    <property type="entry name" value="Tetracyclin repressor-like, C-terminal domain"/>
    <property type="match status" value="1"/>
</dbReference>
<reference evidence="5" key="1">
    <citation type="submission" date="2015-08" db="EMBL/GenBank/DDBJ databases">
        <title>Genome sequencing project for genomic taxonomy and phylogenomics of Bacillus-like bacteria.</title>
        <authorList>
            <person name="Liu B."/>
            <person name="Wang J."/>
            <person name="Zhu Y."/>
            <person name="Liu G."/>
            <person name="Chen Q."/>
            <person name="Chen Z."/>
            <person name="Lan J."/>
            <person name="Che J."/>
            <person name="Ge C."/>
            <person name="Shi H."/>
            <person name="Pan Z."/>
            <person name="Liu X."/>
        </authorList>
    </citation>
    <scope>NUCLEOTIDE SEQUENCE [LARGE SCALE GENOMIC DNA]</scope>
    <source>
        <strain evidence="5">FJAT-22460</strain>
    </source>
</reference>
<dbReference type="PROSITE" id="PS01081">
    <property type="entry name" value="HTH_TETR_1"/>
    <property type="match status" value="1"/>
</dbReference>
<gene>
    <name evidence="4" type="ORF">AM231_19775</name>
</gene>
<dbReference type="PROSITE" id="PS50977">
    <property type="entry name" value="HTH_TETR_2"/>
    <property type="match status" value="1"/>
</dbReference>
<dbReference type="Proteomes" id="UP000036932">
    <property type="component" value="Unassembled WGS sequence"/>
</dbReference>
<dbReference type="EMBL" id="LIUT01000003">
    <property type="protein sequence ID" value="KOR82549.1"/>
    <property type="molecule type" value="Genomic_DNA"/>
</dbReference>
<dbReference type="AlphaFoldDB" id="A0A0M1NKY4"/>
<dbReference type="SUPFAM" id="SSF46689">
    <property type="entry name" value="Homeodomain-like"/>
    <property type="match status" value="1"/>
</dbReference>
<dbReference type="InterPro" id="IPR009057">
    <property type="entry name" value="Homeodomain-like_sf"/>
</dbReference>
<evidence type="ECO:0000313" key="4">
    <source>
        <dbReference type="EMBL" id="KOR82549.1"/>
    </source>
</evidence>
<dbReference type="RefSeq" id="WP_054404165.1">
    <property type="nucleotide sequence ID" value="NZ_LIUT01000003.1"/>
</dbReference>
<organism evidence="4 5">
    <name type="scientific">Paenibacillus solani</name>
    <dbReference type="NCBI Taxonomy" id="1705565"/>
    <lineage>
        <taxon>Bacteria</taxon>
        <taxon>Bacillati</taxon>
        <taxon>Bacillota</taxon>
        <taxon>Bacilli</taxon>
        <taxon>Bacillales</taxon>
        <taxon>Paenibacillaceae</taxon>
        <taxon>Paenibacillus</taxon>
    </lineage>
</organism>
<protein>
    <submittedName>
        <fullName evidence="4">TetR family transcriptional regulator</fullName>
    </submittedName>
</protein>
<name>A0A0M1NKY4_9BACL</name>
<proteinExistence type="predicted"/>
<evidence type="ECO:0000256" key="2">
    <source>
        <dbReference type="PROSITE-ProRule" id="PRU00335"/>
    </source>
</evidence>
<dbReference type="PANTHER" id="PTHR43479:SF11">
    <property type="entry name" value="ACREF_ENVCD OPERON REPRESSOR-RELATED"/>
    <property type="match status" value="1"/>
</dbReference>
<dbReference type="InterPro" id="IPR001647">
    <property type="entry name" value="HTH_TetR"/>
</dbReference>
<sequence>MRERILNETIRLIQQQGFTFTVSDLARGLAISKRTIYKHFSSKEEIVEHIINGMIRHIQQREREIAADESLTTLDKIHRILICLPQEMEKMDLGMLPDLKRSHYAQWEKLDTFFREEWGIVTELMEQGMAEGSIKHIHMPLFIDLYLGSLYQIYDSRAAVKHQLPLGELLQSIMDIMLFGIAAKKREEM</sequence>
<accession>A0A0M1NKY4</accession>
<dbReference type="InterPro" id="IPR036271">
    <property type="entry name" value="Tet_transcr_reg_TetR-rel_C_sf"/>
</dbReference>
<evidence type="ECO:0000259" key="3">
    <source>
        <dbReference type="PROSITE" id="PS50977"/>
    </source>
</evidence>
<dbReference type="GO" id="GO:0003677">
    <property type="term" value="F:DNA binding"/>
    <property type="evidence" value="ECO:0007669"/>
    <property type="project" value="UniProtKB-UniRule"/>
</dbReference>
<dbReference type="PRINTS" id="PR00455">
    <property type="entry name" value="HTHTETR"/>
</dbReference>
<evidence type="ECO:0000313" key="5">
    <source>
        <dbReference type="Proteomes" id="UP000036932"/>
    </source>
</evidence>